<dbReference type="Pfam" id="PF12698">
    <property type="entry name" value="ABC2_membrane_3"/>
    <property type="match status" value="1"/>
</dbReference>
<dbReference type="HOGENOM" id="CLU_055441_0_0_9"/>
<name>F0EMZ2_ENTCA</name>
<comment type="caution">
    <text evidence="7">The sequence shown here is derived from an EMBL/GenBank/DDBJ whole genome shotgun (WGS) entry which is preliminary data.</text>
</comment>
<feature type="transmembrane region" description="Helical" evidence="5">
    <location>
        <begin position="333"/>
        <end position="354"/>
    </location>
</feature>
<dbReference type="InterPro" id="IPR013525">
    <property type="entry name" value="ABC2_TM"/>
</dbReference>
<evidence type="ECO:0000313" key="7">
    <source>
        <dbReference type="EMBL" id="EGC68504.1"/>
    </source>
</evidence>
<keyword evidence="4 5" id="KW-0472">Membrane</keyword>
<evidence type="ECO:0000313" key="8">
    <source>
        <dbReference type="Proteomes" id="UP000004835"/>
    </source>
</evidence>
<comment type="subcellular location">
    <subcellularLocation>
        <location evidence="1">Membrane</location>
        <topology evidence="1">Multi-pass membrane protein</topology>
    </subcellularLocation>
</comment>
<dbReference type="EMBL" id="AEWT01000027">
    <property type="protein sequence ID" value="EGC68504.1"/>
    <property type="molecule type" value="Genomic_DNA"/>
</dbReference>
<evidence type="ECO:0000256" key="2">
    <source>
        <dbReference type="ARBA" id="ARBA00022692"/>
    </source>
</evidence>
<feature type="transmembrane region" description="Helical" evidence="5">
    <location>
        <begin position="205"/>
        <end position="229"/>
    </location>
</feature>
<proteinExistence type="predicted"/>
<accession>F0EMZ2</accession>
<reference evidence="7 8" key="1">
    <citation type="submission" date="2011-01" db="EMBL/GenBank/DDBJ databases">
        <authorList>
            <person name="Muzny D."/>
            <person name="Qin X."/>
            <person name="Deng J."/>
            <person name="Jiang H."/>
            <person name="Liu Y."/>
            <person name="Qu J."/>
            <person name="Song X.-Z."/>
            <person name="Zhang L."/>
            <person name="Thornton R."/>
            <person name="Coyle M."/>
            <person name="Francisco L."/>
            <person name="Jackson L."/>
            <person name="Javaid M."/>
            <person name="Korchina V."/>
            <person name="Kovar C."/>
            <person name="Mata R."/>
            <person name="Mathew T."/>
            <person name="Ngo R."/>
            <person name="Nguyen L."/>
            <person name="Nguyen N."/>
            <person name="Okwuonu G."/>
            <person name="Ongeri F."/>
            <person name="Pham C."/>
            <person name="Simmons D."/>
            <person name="Wilczek-Boney K."/>
            <person name="Hale W."/>
            <person name="Jakkamsetti A."/>
            <person name="Pham P."/>
            <person name="Ruth R."/>
            <person name="San Lucas F."/>
            <person name="Warren J."/>
            <person name="Zhang J."/>
            <person name="Zhao Z."/>
            <person name="Zhou C."/>
            <person name="Zhu D."/>
            <person name="Lee S."/>
            <person name="Bess C."/>
            <person name="Blankenburg K."/>
            <person name="Forbes L."/>
            <person name="Fu Q."/>
            <person name="Gubbala S."/>
            <person name="Hirani K."/>
            <person name="Jayaseelan J.C."/>
            <person name="Lara F."/>
            <person name="Munidasa M."/>
            <person name="Palculict T."/>
            <person name="Patil S."/>
            <person name="Pu L.-L."/>
            <person name="Saada N."/>
            <person name="Tang L."/>
            <person name="Weissenberger G."/>
            <person name="Zhu Y."/>
            <person name="Hemphill L."/>
            <person name="Shang Y."/>
            <person name="Youmans B."/>
            <person name="Ayvaz T."/>
            <person name="Ross M."/>
            <person name="Santibanez J."/>
            <person name="Aqrawi P."/>
            <person name="Gross S."/>
            <person name="Joshi V."/>
            <person name="Fowler G."/>
            <person name="Nazareth L."/>
            <person name="Reid J."/>
            <person name="Worley K."/>
            <person name="Petrosino J."/>
            <person name="Highlander S."/>
            <person name="Gibbs R."/>
        </authorList>
    </citation>
    <scope>NUCLEOTIDE SEQUENCE [LARGE SCALE GENOMIC DNA]</scope>
    <source>
        <strain evidence="7 8">ATCC 12755</strain>
    </source>
</reference>
<evidence type="ECO:0000256" key="4">
    <source>
        <dbReference type="ARBA" id="ARBA00023136"/>
    </source>
</evidence>
<dbReference type="Proteomes" id="UP000004835">
    <property type="component" value="Unassembled WGS sequence"/>
</dbReference>
<feature type="transmembrane region" description="Helical" evidence="5">
    <location>
        <begin position="277"/>
        <end position="294"/>
    </location>
</feature>
<feature type="transmembrane region" description="Helical" evidence="5">
    <location>
        <begin position="161"/>
        <end position="179"/>
    </location>
</feature>
<gene>
    <name evidence="7" type="ORF">HMPREF9087_2784</name>
</gene>
<evidence type="ECO:0000256" key="3">
    <source>
        <dbReference type="ARBA" id="ARBA00022989"/>
    </source>
</evidence>
<evidence type="ECO:0000259" key="6">
    <source>
        <dbReference type="Pfam" id="PF12698"/>
    </source>
</evidence>
<keyword evidence="3 5" id="KW-1133">Transmembrane helix</keyword>
<dbReference type="GO" id="GO:0016020">
    <property type="term" value="C:membrane"/>
    <property type="evidence" value="ECO:0007669"/>
    <property type="project" value="UniProtKB-SubCell"/>
</dbReference>
<feature type="transmembrane region" description="Helical" evidence="5">
    <location>
        <begin position="241"/>
        <end position="265"/>
    </location>
</feature>
<organism evidence="7 8">
    <name type="scientific">Enterococcus casseliflavus ATCC 12755</name>
    <dbReference type="NCBI Taxonomy" id="888066"/>
    <lineage>
        <taxon>Bacteria</taxon>
        <taxon>Bacillati</taxon>
        <taxon>Bacillota</taxon>
        <taxon>Bacilli</taxon>
        <taxon>Lactobacillales</taxon>
        <taxon>Enterococcaceae</taxon>
        <taxon>Enterococcus</taxon>
    </lineage>
</organism>
<dbReference type="AlphaFoldDB" id="F0EMZ2"/>
<dbReference type="GO" id="GO:0140359">
    <property type="term" value="F:ABC-type transporter activity"/>
    <property type="evidence" value="ECO:0007669"/>
    <property type="project" value="InterPro"/>
</dbReference>
<evidence type="ECO:0000256" key="5">
    <source>
        <dbReference type="SAM" id="Phobius"/>
    </source>
</evidence>
<evidence type="ECO:0000256" key="1">
    <source>
        <dbReference type="ARBA" id="ARBA00004141"/>
    </source>
</evidence>
<feature type="domain" description="ABC-2 type transporter transmembrane" evidence="6">
    <location>
        <begin position="1"/>
        <end position="349"/>
    </location>
</feature>
<keyword evidence="2 5" id="KW-0812">Transmembrane</keyword>
<protein>
    <submittedName>
        <fullName evidence="7">ABC-2 type transporter</fullName>
    </submittedName>
</protein>
<sequence>MLFWTLAFPILLGLMFMAAFGEIDQAGNLETITTGIVKNGDQSALSENFSAVLEQVEINEKPLFDLKELSEAEAVEELNAGDLAGFYLIADETISLHVGQAGMSQTLMKNVMDQFLQRTAIISSKAAELETLDLAPIMAAFEQEATFQEVNADRDMSVKSFYFFTLIGMAILYGTMWGVRNVQDQQANQSANGIRLSLIPRKRTLVSSANLAASFTIVLVEVYIILAVFRFVYQVDFGERWQWLLLVAALGSLCAILLGTLIGNLTPKMNLVQKDGILISVTMAMSFFAGMMGSEQIKYWLDLHVPILGQINLVNLISESLYQLYYYTDLASFYTNLLWLTGFIVLFAIGNTWIERGVRYDAL</sequence>